<reference evidence="1" key="2">
    <citation type="journal article" date="2015" name="Data Brief">
        <title>Shoot transcriptome of the giant reed, Arundo donax.</title>
        <authorList>
            <person name="Barrero R.A."/>
            <person name="Guerrero F.D."/>
            <person name="Moolhuijzen P."/>
            <person name="Goolsby J.A."/>
            <person name="Tidwell J."/>
            <person name="Bellgard S.E."/>
            <person name="Bellgard M.I."/>
        </authorList>
    </citation>
    <scope>NUCLEOTIDE SEQUENCE</scope>
    <source>
        <tissue evidence="1">Shoot tissue taken approximately 20 cm above the soil surface</tissue>
    </source>
</reference>
<evidence type="ECO:0000313" key="1">
    <source>
        <dbReference type="EMBL" id="JAD63094.1"/>
    </source>
</evidence>
<name>A0A0A9BGP7_ARUDO</name>
<accession>A0A0A9BGP7</accession>
<protein>
    <submittedName>
        <fullName evidence="1">Uncharacterized protein</fullName>
    </submittedName>
</protein>
<reference evidence="1" key="1">
    <citation type="submission" date="2014-09" db="EMBL/GenBank/DDBJ databases">
        <authorList>
            <person name="Magalhaes I.L.F."/>
            <person name="Oliveira U."/>
            <person name="Santos F.R."/>
            <person name="Vidigal T.H.D.A."/>
            <person name="Brescovit A.D."/>
            <person name="Santos A.J."/>
        </authorList>
    </citation>
    <scope>NUCLEOTIDE SEQUENCE</scope>
    <source>
        <tissue evidence="1">Shoot tissue taken approximately 20 cm above the soil surface</tissue>
    </source>
</reference>
<dbReference type="EMBL" id="GBRH01234801">
    <property type="protein sequence ID" value="JAD63094.1"/>
    <property type="molecule type" value="Transcribed_RNA"/>
</dbReference>
<proteinExistence type="predicted"/>
<organism evidence="1">
    <name type="scientific">Arundo donax</name>
    <name type="common">Giant reed</name>
    <name type="synonym">Donax arundinaceus</name>
    <dbReference type="NCBI Taxonomy" id="35708"/>
    <lineage>
        <taxon>Eukaryota</taxon>
        <taxon>Viridiplantae</taxon>
        <taxon>Streptophyta</taxon>
        <taxon>Embryophyta</taxon>
        <taxon>Tracheophyta</taxon>
        <taxon>Spermatophyta</taxon>
        <taxon>Magnoliopsida</taxon>
        <taxon>Liliopsida</taxon>
        <taxon>Poales</taxon>
        <taxon>Poaceae</taxon>
        <taxon>PACMAD clade</taxon>
        <taxon>Arundinoideae</taxon>
        <taxon>Arundineae</taxon>
        <taxon>Arundo</taxon>
    </lineage>
</organism>
<sequence>MPNMILFSNWLMQREISSGPKAYSSCFIF</sequence>
<dbReference type="AlphaFoldDB" id="A0A0A9BGP7"/>